<evidence type="ECO:0000256" key="16">
    <source>
        <dbReference type="ARBA" id="ARBA00048303"/>
    </source>
</evidence>
<dbReference type="InterPro" id="IPR002067">
    <property type="entry name" value="MCP"/>
</dbReference>
<dbReference type="InterPro" id="IPR051752">
    <property type="entry name" value="Mito_2-oxodicarb_carrier"/>
</dbReference>
<dbReference type="PRINTS" id="PR00926">
    <property type="entry name" value="MITOCARRIER"/>
</dbReference>
<dbReference type="EMBL" id="JAWDGP010006684">
    <property type="protein sequence ID" value="KAK3736886.1"/>
    <property type="molecule type" value="Genomic_DNA"/>
</dbReference>
<evidence type="ECO:0000313" key="22">
    <source>
        <dbReference type="EMBL" id="KAK3736886.1"/>
    </source>
</evidence>
<evidence type="ECO:0000256" key="11">
    <source>
        <dbReference type="ARBA" id="ARBA00039747"/>
    </source>
</evidence>
<dbReference type="GO" id="GO:0055085">
    <property type="term" value="P:transmembrane transport"/>
    <property type="evidence" value="ECO:0007669"/>
    <property type="project" value="InterPro"/>
</dbReference>
<keyword evidence="8" id="KW-0496">Mitochondrion</keyword>
<evidence type="ECO:0000256" key="1">
    <source>
        <dbReference type="ARBA" id="ARBA00004448"/>
    </source>
</evidence>
<dbReference type="InterPro" id="IPR018108">
    <property type="entry name" value="MCP_transmembrane"/>
</dbReference>
<evidence type="ECO:0000256" key="17">
    <source>
        <dbReference type="ARBA" id="ARBA00048581"/>
    </source>
</evidence>
<comment type="similarity">
    <text evidence="2 21">Belongs to the mitochondrial carrier (TC 2.A.29) family.</text>
</comment>
<sequence length="312" mass="34834">MDRSQQVITPAVPVLPKTHGLATLAAMQFAAGGCAGFVEVSIMHPLDLVKTRFQIQRGPEDPNRYTSLADCFRKMYRQEGALSFYKGILPPILAETPKRATKFFAFEQYKSLFSYADYIPVPLVLSLAGLCSGLTEAIVINPFEVVKVKLQAERTSFKEQSSTIRTAREIIAKNGFGLKGLNKGLTATLGRHGVFNMFYFGFYHNVKSVVPEYKDPRTDFLRRFTIGLVAGTFSSFMNIPFDVAKSRIQGPQPVAGQIKYKSCFQTIFLVYKEEGFFALYKGLLPKVLRLGPGGAIMLLVYEAAFDFLKRTL</sequence>
<comment type="catalytic activity">
    <reaction evidence="18">
        <text>glutarate(in) + 2-oxoglutarate(out) = glutarate(out) + 2-oxoglutarate(in)</text>
        <dbReference type="Rhea" id="RHEA:71751"/>
        <dbReference type="ChEBI" id="CHEBI:16810"/>
        <dbReference type="ChEBI" id="CHEBI:30921"/>
    </reaction>
</comment>
<feature type="repeat" description="Solcar" evidence="20">
    <location>
        <begin position="218"/>
        <end position="307"/>
    </location>
</feature>
<dbReference type="PANTHER" id="PTHR46356">
    <property type="entry name" value="MITOCHONDRIAL 2-OXODICARBOXYLATE CARRIER"/>
    <property type="match status" value="1"/>
</dbReference>
<evidence type="ECO:0000256" key="2">
    <source>
        <dbReference type="ARBA" id="ARBA00006375"/>
    </source>
</evidence>
<dbReference type="Proteomes" id="UP001283361">
    <property type="component" value="Unassembled WGS sequence"/>
</dbReference>
<comment type="catalytic activity">
    <reaction evidence="19">
        <text>hexanedioate(in) + 2-oxoglutarate(out) = hexanedioate(out) + 2-oxoglutarate(in)</text>
        <dbReference type="Rhea" id="RHEA:71743"/>
        <dbReference type="ChEBI" id="CHEBI:16810"/>
        <dbReference type="ChEBI" id="CHEBI:17128"/>
    </reaction>
</comment>
<comment type="function">
    <text evidence="13">Transports dicarboxylates across the inner membranes of mitochondria by a counter-exchange mechanism. Can transport 2-oxoadipate (2-oxohexanedioate), 2-oxoglutarate, adipate (hexanedioate), glutarate, and to a lesser extent, pimelate (heptanedioate), 2-oxopimelate (2-oxoheptanedioate), 2-aminoadipate (2-aminohexanedioate), oxaloacetate, and citrate. Plays a central role in catabolism of lysine, hydroxylysine, and tryptophan, by transporting common metabolite intermediates (such as 2-oxoadipate) into the mitochondria, where it is converted into acetyl-CoA and can enter the citric acid (TCA) cycle.</text>
</comment>
<dbReference type="PANTHER" id="PTHR46356:SF1">
    <property type="entry name" value="MITOCHONDRIAL 2-OXODICARBOXYLATE CARRIER"/>
    <property type="match status" value="1"/>
</dbReference>
<evidence type="ECO:0000256" key="15">
    <source>
        <dbReference type="ARBA" id="ARBA00048003"/>
    </source>
</evidence>
<feature type="repeat" description="Solcar" evidence="20">
    <location>
        <begin position="120"/>
        <end position="209"/>
    </location>
</feature>
<proteinExistence type="inferred from homology"/>
<comment type="subcellular location">
    <subcellularLocation>
        <location evidence="1">Mitochondrion inner membrane</location>
        <topology evidence="1">Multi-pass membrane protein</topology>
    </subcellularLocation>
</comment>
<dbReference type="PROSITE" id="PS50920">
    <property type="entry name" value="SOLCAR"/>
    <property type="match status" value="3"/>
</dbReference>
<evidence type="ECO:0000256" key="7">
    <source>
        <dbReference type="ARBA" id="ARBA00022989"/>
    </source>
</evidence>
<evidence type="ECO:0000256" key="14">
    <source>
        <dbReference type="ARBA" id="ARBA00047537"/>
    </source>
</evidence>
<evidence type="ECO:0000313" key="23">
    <source>
        <dbReference type="Proteomes" id="UP001283361"/>
    </source>
</evidence>
<comment type="caution">
    <text evidence="22">The sequence shown here is derived from an EMBL/GenBank/DDBJ whole genome shotgun (WGS) entry which is preliminary data.</text>
</comment>
<evidence type="ECO:0000256" key="13">
    <source>
        <dbReference type="ARBA" id="ARBA00046087"/>
    </source>
</evidence>
<keyword evidence="3 21" id="KW-0813">Transport</keyword>
<dbReference type="PROSITE" id="PS51257">
    <property type="entry name" value="PROKAR_LIPOPROTEIN"/>
    <property type="match status" value="1"/>
</dbReference>
<organism evidence="22 23">
    <name type="scientific">Elysia crispata</name>
    <name type="common">lettuce slug</name>
    <dbReference type="NCBI Taxonomy" id="231223"/>
    <lineage>
        <taxon>Eukaryota</taxon>
        <taxon>Metazoa</taxon>
        <taxon>Spiralia</taxon>
        <taxon>Lophotrochozoa</taxon>
        <taxon>Mollusca</taxon>
        <taxon>Gastropoda</taxon>
        <taxon>Heterobranchia</taxon>
        <taxon>Euthyneura</taxon>
        <taxon>Panpulmonata</taxon>
        <taxon>Sacoglossa</taxon>
        <taxon>Placobranchoidea</taxon>
        <taxon>Plakobranchidae</taxon>
        <taxon>Elysia</taxon>
    </lineage>
</organism>
<keyword evidence="5" id="KW-0677">Repeat</keyword>
<evidence type="ECO:0000256" key="3">
    <source>
        <dbReference type="ARBA" id="ARBA00022448"/>
    </source>
</evidence>
<feature type="repeat" description="Solcar" evidence="20">
    <location>
        <begin position="23"/>
        <end position="112"/>
    </location>
</feature>
<comment type="catalytic activity">
    <reaction evidence="17">
        <text>2-oxoheptanedioate(in) + 2-oxoglutarate(out) = 2-oxoheptanedioate(out) + 2-oxoglutarate(in)</text>
        <dbReference type="Rhea" id="RHEA:71755"/>
        <dbReference type="ChEBI" id="CHEBI:16810"/>
        <dbReference type="ChEBI" id="CHEBI:72701"/>
    </reaction>
</comment>
<comment type="catalytic activity">
    <reaction evidence="14">
        <text>heptanedioate(in) + 2-oxoglutarate(out) = heptanedioate(out) + 2-oxoglutarate(in)</text>
        <dbReference type="Rhea" id="RHEA:71759"/>
        <dbReference type="ChEBI" id="CHEBI:16810"/>
        <dbReference type="ChEBI" id="CHEBI:36165"/>
    </reaction>
</comment>
<keyword evidence="7" id="KW-1133">Transmembrane helix</keyword>
<dbReference type="SUPFAM" id="SSF103506">
    <property type="entry name" value="Mitochondrial carrier"/>
    <property type="match status" value="1"/>
</dbReference>
<dbReference type="GO" id="GO:0005743">
    <property type="term" value="C:mitochondrial inner membrane"/>
    <property type="evidence" value="ECO:0007669"/>
    <property type="project" value="UniProtKB-SubCell"/>
</dbReference>
<evidence type="ECO:0000256" key="8">
    <source>
        <dbReference type="ARBA" id="ARBA00023128"/>
    </source>
</evidence>
<evidence type="ECO:0000256" key="9">
    <source>
        <dbReference type="ARBA" id="ARBA00023136"/>
    </source>
</evidence>
<reference evidence="22" key="1">
    <citation type="journal article" date="2023" name="G3 (Bethesda)">
        <title>A reference genome for the long-term kleptoplast-retaining sea slug Elysia crispata morphotype clarki.</title>
        <authorList>
            <person name="Eastman K.E."/>
            <person name="Pendleton A.L."/>
            <person name="Shaikh M.A."/>
            <person name="Suttiyut T."/>
            <person name="Ogas R."/>
            <person name="Tomko P."/>
            <person name="Gavelis G."/>
            <person name="Widhalm J.R."/>
            <person name="Wisecaver J.H."/>
        </authorList>
    </citation>
    <scope>NUCLEOTIDE SEQUENCE</scope>
    <source>
        <strain evidence="22">ECLA1</strain>
    </source>
</reference>
<name>A0AAE0Y8D4_9GAST</name>
<evidence type="ECO:0000256" key="6">
    <source>
        <dbReference type="ARBA" id="ARBA00022792"/>
    </source>
</evidence>
<comment type="catalytic activity">
    <reaction evidence="10">
        <text>2-oxoadipate(in) + 2-oxoglutarate(out) = 2-oxoadipate(out) + 2-oxoglutarate(in)</text>
        <dbReference type="Rhea" id="RHEA:71739"/>
        <dbReference type="ChEBI" id="CHEBI:16810"/>
        <dbReference type="ChEBI" id="CHEBI:57499"/>
    </reaction>
</comment>
<evidence type="ECO:0000256" key="5">
    <source>
        <dbReference type="ARBA" id="ARBA00022737"/>
    </source>
</evidence>
<accession>A0AAE0Y8D4</accession>
<evidence type="ECO:0000256" key="21">
    <source>
        <dbReference type="RuleBase" id="RU000488"/>
    </source>
</evidence>
<dbReference type="AlphaFoldDB" id="A0AAE0Y8D4"/>
<dbReference type="Gene3D" id="1.50.40.10">
    <property type="entry name" value="Mitochondrial carrier domain"/>
    <property type="match status" value="1"/>
</dbReference>
<keyword evidence="4 20" id="KW-0812">Transmembrane</keyword>
<keyword evidence="9 20" id="KW-0472">Membrane</keyword>
<dbReference type="InterPro" id="IPR023395">
    <property type="entry name" value="MCP_dom_sf"/>
</dbReference>
<evidence type="ECO:0000256" key="4">
    <source>
        <dbReference type="ARBA" id="ARBA00022692"/>
    </source>
</evidence>
<dbReference type="Pfam" id="PF00153">
    <property type="entry name" value="Mito_carr"/>
    <property type="match status" value="3"/>
</dbReference>
<comment type="catalytic activity">
    <reaction evidence="15">
        <text>citrate(in) + 2-oxoglutarate(out) = citrate(out) + 2-oxoglutarate(in)</text>
        <dbReference type="Rhea" id="RHEA:71763"/>
        <dbReference type="ChEBI" id="CHEBI:16810"/>
        <dbReference type="ChEBI" id="CHEBI:16947"/>
    </reaction>
</comment>
<gene>
    <name evidence="22" type="ORF">RRG08_000631</name>
</gene>
<evidence type="ECO:0000256" key="20">
    <source>
        <dbReference type="PROSITE-ProRule" id="PRU00282"/>
    </source>
</evidence>
<keyword evidence="23" id="KW-1185">Reference proteome</keyword>
<keyword evidence="6" id="KW-0999">Mitochondrion inner membrane</keyword>
<evidence type="ECO:0000256" key="18">
    <source>
        <dbReference type="ARBA" id="ARBA00048920"/>
    </source>
</evidence>
<protein>
    <recommendedName>
        <fullName evidence="11">Mitochondrial 2-oxodicarboxylate carrier</fullName>
    </recommendedName>
    <alternativeName>
        <fullName evidence="12">Solute carrier family 25 member 21</fullName>
    </alternativeName>
</protein>
<evidence type="ECO:0000256" key="19">
    <source>
        <dbReference type="ARBA" id="ARBA00048998"/>
    </source>
</evidence>
<comment type="catalytic activity">
    <reaction evidence="16">
        <text>L-2-aminoadipate(in) + 2-oxoglutarate(out) = L-2-aminoadipate(out) + 2-oxoglutarate(in)</text>
        <dbReference type="Rhea" id="RHEA:71747"/>
        <dbReference type="ChEBI" id="CHEBI:16810"/>
        <dbReference type="ChEBI" id="CHEBI:58672"/>
    </reaction>
</comment>
<evidence type="ECO:0000256" key="10">
    <source>
        <dbReference type="ARBA" id="ARBA00036018"/>
    </source>
</evidence>
<evidence type="ECO:0000256" key="12">
    <source>
        <dbReference type="ARBA" id="ARBA00041874"/>
    </source>
</evidence>